<evidence type="ECO:0000313" key="5">
    <source>
        <dbReference type="EMBL" id="NBG89272.1"/>
    </source>
</evidence>
<gene>
    <name evidence="5" type="ORF">ISALK_12305</name>
</gene>
<reference evidence="5 6" key="1">
    <citation type="submission" date="2019-04" db="EMBL/GenBank/DDBJ databases">
        <title>Isachenkonia alkalipeptolytica gen. nov. sp. nov. a new anaerobic, alkiliphilic organothrophic bacterium capable to reduce synthesized ferrihydrite isolated from a soda lake.</title>
        <authorList>
            <person name="Toshchakov S.V."/>
            <person name="Zavarzina D.G."/>
            <person name="Zhilina T.N."/>
            <person name="Kostrikina N.A."/>
            <person name="Kublanov I.V."/>
        </authorList>
    </citation>
    <scope>NUCLEOTIDE SEQUENCE [LARGE SCALE GENOMIC DNA]</scope>
    <source>
        <strain evidence="5 6">Z-1701</strain>
    </source>
</reference>
<sequence>MKQYIKEWMTIKKKSFILLIFIIVAAGVNFFMYNMVGEALPLILQGLMFFGGNAVILIGYNAFMDRRRNKELQEVTEILKGYSEGNFLSDSTRIKKEDSFAKELREAIPNLEETMKSLLYQVLLSEVQLKSFSGQLKDVASINLEAMEGIYQNIERINQDLHKSANEAEENASISQELLGTNIETLENTRTFKELTEESKQKILKNTQGIDHTLHEATGIESLMGKTTEEVDNLEKLLVLIGEMSQEIKGISEQTNLLSLNASIEAARSGSAGKGFAVVAQEVKKLAEESDETSVRIGEHLDQIQGSFKKLQQGAFTCAKQSVAIKTQSEGATKELSTIQKSMEEISDHINRISYSMEEQNTAIESLTTNVNSNAEFTGSLEKMMWEMKGKIEDQVDNEKKNIHHAKEILEVSNRFSDFTETMENQVDKELLKVAGKVSEMEAQGLITNDYLIKLSKETNISEFYIMNESGVTKYCNNPKGINFTIDNDPASQAYEFYQILENPDKEVVQKIQKRDIDGEYFKFAGVSKKNKPGIIQVGVNIKDLLNFKGLN</sequence>
<dbReference type="AlphaFoldDB" id="A0AA43XMH1"/>
<feature type="domain" description="Methyl-accepting transducer" evidence="4">
    <location>
        <begin position="139"/>
        <end position="375"/>
    </location>
</feature>
<protein>
    <recommendedName>
        <fullName evidence="4">Methyl-accepting transducer domain-containing protein</fullName>
    </recommendedName>
</protein>
<keyword evidence="3" id="KW-0812">Transmembrane</keyword>
<dbReference type="SMART" id="SM00283">
    <property type="entry name" value="MA"/>
    <property type="match status" value="1"/>
</dbReference>
<dbReference type="GO" id="GO:0016020">
    <property type="term" value="C:membrane"/>
    <property type="evidence" value="ECO:0007669"/>
    <property type="project" value="InterPro"/>
</dbReference>
<dbReference type="Pfam" id="PF00015">
    <property type="entry name" value="MCPsignal"/>
    <property type="match status" value="1"/>
</dbReference>
<dbReference type="InterPro" id="IPR004089">
    <property type="entry name" value="MCPsignal_dom"/>
</dbReference>
<proteinExistence type="predicted"/>
<evidence type="ECO:0000259" key="4">
    <source>
        <dbReference type="PROSITE" id="PS50111"/>
    </source>
</evidence>
<feature type="transmembrane region" description="Helical" evidence="3">
    <location>
        <begin position="16"/>
        <end position="36"/>
    </location>
</feature>
<evidence type="ECO:0000313" key="6">
    <source>
        <dbReference type="Proteomes" id="UP000449710"/>
    </source>
</evidence>
<keyword evidence="3" id="KW-1133">Transmembrane helix</keyword>
<keyword evidence="3" id="KW-0472">Membrane</keyword>
<keyword evidence="6" id="KW-1185">Reference proteome</keyword>
<name>A0AA43XMH1_9CLOT</name>
<evidence type="ECO:0000256" key="3">
    <source>
        <dbReference type="SAM" id="Phobius"/>
    </source>
</evidence>
<organism evidence="5 6">
    <name type="scientific">Isachenkonia alkalipeptolytica</name>
    <dbReference type="NCBI Taxonomy" id="2565777"/>
    <lineage>
        <taxon>Bacteria</taxon>
        <taxon>Bacillati</taxon>
        <taxon>Bacillota</taxon>
        <taxon>Clostridia</taxon>
        <taxon>Eubacteriales</taxon>
        <taxon>Clostridiaceae</taxon>
        <taxon>Isachenkonia</taxon>
    </lineage>
</organism>
<dbReference type="Gene3D" id="1.10.287.950">
    <property type="entry name" value="Methyl-accepting chemotaxis protein"/>
    <property type="match status" value="1"/>
</dbReference>
<dbReference type="PANTHER" id="PTHR32089">
    <property type="entry name" value="METHYL-ACCEPTING CHEMOTAXIS PROTEIN MCPB"/>
    <property type="match status" value="1"/>
</dbReference>
<evidence type="ECO:0000256" key="1">
    <source>
        <dbReference type="ARBA" id="ARBA00023224"/>
    </source>
</evidence>
<dbReference type="EMBL" id="SUMG01000020">
    <property type="protein sequence ID" value="NBG89272.1"/>
    <property type="molecule type" value="Genomic_DNA"/>
</dbReference>
<feature type="transmembrane region" description="Helical" evidence="3">
    <location>
        <begin position="42"/>
        <end position="63"/>
    </location>
</feature>
<dbReference type="PANTHER" id="PTHR32089:SF112">
    <property type="entry name" value="LYSOZYME-LIKE PROTEIN-RELATED"/>
    <property type="match status" value="1"/>
</dbReference>
<dbReference type="Proteomes" id="UP000449710">
    <property type="component" value="Unassembled WGS sequence"/>
</dbReference>
<accession>A0AA43XMH1</accession>
<dbReference type="SUPFAM" id="SSF58104">
    <property type="entry name" value="Methyl-accepting chemotaxis protein (MCP) signaling domain"/>
    <property type="match status" value="1"/>
</dbReference>
<dbReference type="GO" id="GO:0007165">
    <property type="term" value="P:signal transduction"/>
    <property type="evidence" value="ECO:0007669"/>
    <property type="project" value="UniProtKB-KW"/>
</dbReference>
<keyword evidence="1 2" id="KW-0807">Transducer</keyword>
<dbReference type="PROSITE" id="PS50111">
    <property type="entry name" value="CHEMOTAXIS_TRANSDUC_2"/>
    <property type="match status" value="1"/>
</dbReference>
<comment type="caution">
    <text evidence="5">The sequence shown here is derived from an EMBL/GenBank/DDBJ whole genome shotgun (WGS) entry which is preliminary data.</text>
</comment>
<evidence type="ECO:0000256" key="2">
    <source>
        <dbReference type="PROSITE-ProRule" id="PRU00284"/>
    </source>
</evidence>